<dbReference type="OrthoDB" id="70491at2"/>
<evidence type="ECO:0000256" key="1">
    <source>
        <dbReference type="ARBA" id="ARBA00023125"/>
    </source>
</evidence>
<accession>B8IIH2</accession>
<gene>
    <name evidence="4" type="ordered locus">Mnod_4995</name>
</gene>
<dbReference type="Pfam" id="PF00440">
    <property type="entry name" value="TetR_N"/>
    <property type="match status" value="1"/>
</dbReference>
<dbReference type="AlphaFoldDB" id="B8IIH2"/>
<keyword evidence="1 2" id="KW-0238">DNA-binding</keyword>
<organism evidence="4 5">
    <name type="scientific">Methylobacterium nodulans (strain LMG 21967 / CNCM I-2342 / ORS 2060)</name>
    <dbReference type="NCBI Taxonomy" id="460265"/>
    <lineage>
        <taxon>Bacteria</taxon>
        <taxon>Pseudomonadati</taxon>
        <taxon>Pseudomonadota</taxon>
        <taxon>Alphaproteobacteria</taxon>
        <taxon>Hyphomicrobiales</taxon>
        <taxon>Methylobacteriaceae</taxon>
        <taxon>Methylobacterium</taxon>
    </lineage>
</organism>
<sequence>MAEPGSPKARQRLSREDRLRQLVEIARQIVRDEGADALTLGRLAERAGVSRPVVYDHFETRNGLLKALYEDYDARRMAVLQAALVASPATLADRAKVIAETYVECVLTEGTDIPGVAAALAGSPELEAFRRGYQGRFIARCRTELEPFLNGKSIAPAKLWAMLGAADALSEAVLRRDLAKSEAEAELVRMISSISSAP</sequence>
<dbReference type="InterPro" id="IPR001647">
    <property type="entry name" value="HTH_TetR"/>
</dbReference>
<dbReference type="STRING" id="460265.Mnod_4995"/>
<dbReference type="GO" id="GO:0000976">
    <property type="term" value="F:transcription cis-regulatory region binding"/>
    <property type="evidence" value="ECO:0007669"/>
    <property type="project" value="TreeGrafter"/>
</dbReference>
<evidence type="ECO:0000259" key="3">
    <source>
        <dbReference type="PROSITE" id="PS50977"/>
    </source>
</evidence>
<feature type="DNA-binding region" description="H-T-H motif" evidence="2">
    <location>
        <begin position="39"/>
        <end position="58"/>
    </location>
</feature>
<dbReference type="GO" id="GO:0003700">
    <property type="term" value="F:DNA-binding transcription factor activity"/>
    <property type="evidence" value="ECO:0007669"/>
    <property type="project" value="TreeGrafter"/>
</dbReference>
<name>B8IIH2_METNO</name>
<dbReference type="InterPro" id="IPR009057">
    <property type="entry name" value="Homeodomain-like_sf"/>
</dbReference>
<keyword evidence="5" id="KW-1185">Reference proteome</keyword>
<dbReference type="eggNOG" id="COG1309">
    <property type="taxonomic scope" value="Bacteria"/>
</dbReference>
<proteinExistence type="predicted"/>
<dbReference type="PANTHER" id="PTHR30055:SF223">
    <property type="entry name" value="HTH-TYPE TRANSCRIPTIONAL REGULATOR UIDR"/>
    <property type="match status" value="1"/>
</dbReference>
<dbReference type="HOGENOM" id="CLU_097922_0_0_5"/>
<dbReference type="EMBL" id="CP001349">
    <property type="protein sequence ID" value="ACL59849.1"/>
    <property type="molecule type" value="Genomic_DNA"/>
</dbReference>
<dbReference type="Gene3D" id="1.10.357.10">
    <property type="entry name" value="Tetracycline Repressor, domain 2"/>
    <property type="match status" value="1"/>
</dbReference>
<evidence type="ECO:0000256" key="2">
    <source>
        <dbReference type="PROSITE-ProRule" id="PRU00335"/>
    </source>
</evidence>
<reference evidence="4 5" key="1">
    <citation type="submission" date="2009-01" db="EMBL/GenBank/DDBJ databases">
        <title>Complete sequence of chromosome of Methylobacterium nodulans ORS 2060.</title>
        <authorList>
            <consortium name="US DOE Joint Genome Institute"/>
            <person name="Lucas S."/>
            <person name="Copeland A."/>
            <person name="Lapidus A."/>
            <person name="Glavina del Rio T."/>
            <person name="Dalin E."/>
            <person name="Tice H."/>
            <person name="Bruce D."/>
            <person name="Goodwin L."/>
            <person name="Pitluck S."/>
            <person name="Sims D."/>
            <person name="Brettin T."/>
            <person name="Detter J.C."/>
            <person name="Han C."/>
            <person name="Larimer F."/>
            <person name="Land M."/>
            <person name="Hauser L."/>
            <person name="Kyrpides N."/>
            <person name="Ivanova N."/>
            <person name="Marx C.J."/>
            <person name="Richardson P."/>
        </authorList>
    </citation>
    <scope>NUCLEOTIDE SEQUENCE [LARGE SCALE GENOMIC DNA]</scope>
    <source>
        <strain evidence="5">LMG 21967 / CNCM I-2342 / ORS 2060</strain>
    </source>
</reference>
<dbReference type="KEGG" id="mno:Mnod_4995"/>
<evidence type="ECO:0000313" key="5">
    <source>
        <dbReference type="Proteomes" id="UP000008207"/>
    </source>
</evidence>
<dbReference type="RefSeq" id="WP_015931478.1">
    <property type="nucleotide sequence ID" value="NC_011894.1"/>
</dbReference>
<dbReference type="PROSITE" id="PS50977">
    <property type="entry name" value="HTH_TETR_2"/>
    <property type="match status" value="1"/>
</dbReference>
<protein>
    <submittedName>
        <fullName evidence="4">Transcriptional regulator, TetR family</fullName>
    </submittedName>
</protein>
<evidence type="ECO:0000313" key="4">
    <source>
        <dbReference type="EMBL" id="ACL59849.1"/>
    </source>
</evidence>
<dbReference type="SUPFAM" id="SSF46689">
    <property type="entry name" value="Homeodomain-like"/>
    <property type="match status" value="1"/>
</dbReference>
<feature type="domain" description="HTH tetR-type" evidence="3">
    <location>
        <begin position="16"/>
        <end position="76"/>
    </location>
</feature>
<dbReference type="PRINTS" id="PR00455">
    <property type="entry name" value="HTHTETR"/>
</dbReference>
<dbReference type="InterPro" id="IPR050109">
    <property type="entry name" value="HTH-type_TetR-like_transc_reg"/>
</dbReference>
<dbReference type="Proteomes" id="UP000008207">
    <property type="component" value="Chromosome"/>
</dbReference>
<dbReference type="PANTHER" id="PTHR30055">
    <property type="entry name" value="HTH-TYPE TRANSCRIPTIONAL REGULATOR RUTR"/>
    <property type="match status" value="1"/>
</dbReference>